<comment type="caution">
    <text evidence="2">The sequence shown here is derived from an EMBL/GenBank/DDBJ whole genome shotgun (WGS) entry which is preliminary data.</text>
</comment>
<keyword evidence="3" id="KW-1185">Reference proteome</keyword>
<proteinExistence type="predicted"/>
<dbReference type="Proteomes" id="UP001054945">
    <property type="component" value="Unassembled WGS sequence"/>
</dbReference>
<organism evidence="2 3">
    <name type="scientific">Caerostris extrusa</name>
    <name type="common">Bark spider</name>
    <name type="synonym">Caerostris bankana</name>
    <dbReference type="NCBI Taxonomy" id="172846"/>
    <lineage>
        <taxon>Eukaryota</taxon>
        <taxon>Metazoa</taxon>
        <taxon>Ecdysozoa</taxon>
        <taxon>Arthropoda</taxon>
        <taxon>Chelicerata</taxon>
        <taxon>Arachnida</taxon>
        <taxon>Araneae</taxon>
        <taxon>Araneomorphae</taxon>
        <taxon>Entelegynae</taxon>
        <taxon>Araneoidea</taxon>
        <taxon>Araneidae</taxon>
        <taxon>Caerostris</taxon>
    </lineage>
</organism>
<gene>
    <name evidence="2" type="ORF">CEXT_554691</name>
</gene>
<accession>A0AAV4NQG9</accession>
<evidence type="ECO:0000313" key="2">
    <source>
        <dbReference type="EMBL" id="GIX87047.1"/>
    </source>
</evidence>
<protein>
    <submittedName>
        <fullName evidence="2">Uncharacterized protein</fullName>
    </submittedName>
</protein>
<evidence type="ECO:0000256" key="1">
    <source>
        <dbReference type="SAM" id="MobiDB-lite"/>
    </source>
</evidence>
<dbReference type="AlphaFoldDB" id="A0AAV4NQG9"/>
<name>A0AAV4NQG9_CAEEX</name>
<sequence length="26" mass="2811">MEKPGASPAARDPVPFARADKNWQNG</sequence>
<feature type="region of interest" description="Disordered" evidence="1">
    <location>
        <begin position="1"/>
        <end position="26"/>
    </location>
</feature>
<evidence type="ECO:0000313" key="3">
    <source>
        <dbReference type="Proteomes" id="UP001054945"/>
    </source>
</evidence>
<feature type="non-terminal residue" evidence="2">
    <location>
        <position position="26"/>
    </location>
</feature>
<reference evidence="2 3" key="1">
    <citation type="submission" date="2021-06" db="EMBL/GenBank/DDBJ databases">
        <title>Caerostris extrusa draft genome.</title>
        <authorList>
            <person name="Kono N."/>
            <person name="Arakawa K."/>
        </authorList>
    </citation>
    <scope>NUCLEOTIDE SEQUENCE [LARGE SCALE GENOMIC DNA]</scope>
</reference>
<dbReference type="EMBL" id="BPLR01003644">
    <property type="protein sequence ID" value="GIX87047.1"/>
    <property type="molecule type" value="Genomic_DNA"/>
</dbReference>